<dbReference type="EMBL" id="JMKI01000010">
    <property type="protein sequence ID" value="KEJ92954.1"/>
    <property type="molecule type" value="Genomic_DNA"/>
</dbReference>
<evidence type="ECO:0000256" key="5">
    <source>
        <dbReference type="ARBA" id="ARBA00022692"/>
    </source>
</evidence>
<dbReference type="InterPro" id="IPR004770">
    <property type="entry name" value="Na/H_antiport_NhaC"/>
</dbReference>
<feature type="transmembrane region" description="Helical" evidence="9">
    <location>
        <begin position="44"/>
        <end position="62"/>
    </location>
</feature>
<evidence type="ECO:0000256" key="3">
    <source>
        <dbReference type="ARBA" id="ARBA00022449"/>
    </source>
</evidence>
<dbReference type="Proteomes" id="UP000027665">
    <property type="component" value="Unassembled WGS sequence"/>
</dbReference>
<feature type="transmembrane region" description="Helical" evidence="9">
    <location>
        <begin position="144"/>
        <end position="170"/>
    </location>
</feature>
<dbReference type="STRING" id="2754.EH55_00160"/>
<evidence type="ECO:0000256" key="7">
    <source>
        <dbReference type="ARBA" id="ARBA00023136"/>
    </source>
</evidence>
<keyword evidence="12" id="KW-1185">Reference proteome</keyword>
<evidence type="ECO:0000256" key="2">
    <source>
        <dbReference type="ARBA" id="ARBA00022448"/>
    </source>
</evidence>
<evidence type="ECO:0000256" key="6">
    <source>
        <dbReference type="ARBA" id="ARBA00022989"/>
    </source>
</evidence>
<name>A0A073IT28_9BACT</name>
<keyword evidence="7 9" id="KW-0472">Membrane</keyword>
<dbReference type="GO" id="GO:0005886">
    <property type="term" value="C:plasma membrane"/>
    <property type="evidence" value="ECO:0007669"/>
    <property type="project" value="UniProtKB-SubCell"/>
</dbReference>
<sequence length="478" mass="50220">MSSNIEKADPRGREPSLCESVAVIAAVAAIVMFCVVKLELDAHIPLFICILLVILLGLRLGNKWQVLEDGYVSAVNAATSAFFILMMVGIMIGVWMTSGVISTMIDYGLAILTPKTFLIISLLICSIVSLATGSSWGTAASIGVALMGVGAGLGISPGMTAGAIVSGSYFGDKMSPLSDTTNLAPAVSGAKLYDHIKSMFYTTGTSYVIALILFTVITFSINVSGDYDPARIVEIRKALASIQDINPLLLLPPIVVIASTLVKVPAIPGMMLGIVSGALCGMFIQGESFAGIIEAAQYGYTGSVSADVFGKEIAEMVNGLLTRGGLQGMMWTISLSWIAIGFGGILEAVGYLNVILNASVRVLSKPGNLIAATVLSCIGVNLFVGDQYIAIVLPGRLMKPAYERAGMAPYMLSRTLEDAGTLSSSLIPWTTCGAYMSGTLGVATLSYAPYAILNWVNPLVAIVFGYLGLFVFYSKKES</sequence>
<organism evidence="11 12">
    <name type="scientific">Synergistes jonesii</name>
    <dbReference type="NCBI Taxonomy" id="2754"/>
    <lineage>
        <taxon>Bacteria</taxon>
        <taxon>Thermotogati</taxon>
        <taxon>Synergistota</taxon>
        <taxon>Synergistia</taxon>
        <taxon>Synergistales</taxon>
        <taxon>Synergistaceae</taxon>
        <taxon>Synergistes</taxon>
    </lineage>
</organism>
<feature type="transmembrane region" description="Helical" evidence="9">
    <location>
        <begin position="207"/>
        <end position="227"/>
    </location>
</feature>
<feature type="transmembrane region" description="Helical" evidence="9">
    <location>
        <begin position="368"/>
        <end position="390"/>
    </location>
</feature>
<feature type="transmembrane region" description="Helical" evidence="9">
    <location>
        <begin position="74"/>
        <end position="96"/>
    </location>
</feature>
<comment type="similarity">
    <text evidence="8">Belongs to the NhaC Na(+)/H(+) (TC 2.A.35) antiporter family.</text>
</comment>
<keyword evidence="6 9" id="KW-1133">Transmembrane helix</keyword>
<feature type="transmembrane region" description="Helical" evidence="9">
    <location>
        <begin position="116"/>
        <end position="137"/>
    </location>
</feature>
<evidence type="ECO:0000256" key="9">
    <source>
        <dbReference type="SAM" id="Phobius"/>
    </source>
</evidence>
<evidence type="ECO:0000256" key="4">
    <source>
        <dbReference type="ARBA" id="ARBA00022475"/>
    </source>
</evidence>
<evidence type="ECO:0000313" key="11">
    <source>
        <dbReference type="EMBL" id="KEJ92954.1"/>
    </source>
</evidence>
<accession>A0A073IT28</accession>
<dbReference type="PANTHER" id="PTHR33451:SF3">
    <property type="entry name" value="MALATE-2H(+)_NA(+)-LACTATE ANTIPORTER"/>
    <property type="match status" value="1"/>
</dbReference>
<evidence type="ECO:0000256" key="8">
    <source>
        <dbReference type="ARBA" id="ARBA00038435"/>
    </source>
</evidence>
<dbReference type="InterPro" id="IPR052180">
    <property type="entry name" value="NhaC_Na-H+_Antiporter"/>
</dbReference>
<evidence type="ECO:0000259" key="10">
    <source>
        <dbReference type="Pfam" id="PF03553"/>
    </source>
</evidence>
<keyword evidence="4" id="KW-1003">Cell membrane</keyword>
<dbReference type="InterPro" id="IPR018461">
    <property type="entry name" value="Na/H_Antiport_NhaC-like_C"/>
</dbReference>
<dbReference type="AlphaFoldDB" id="A0A073IT28"/>
<dbReference type="GO" id="GO:0015297">
    <property type="term" value="F:antiporter activity"/>
    <property type="evidence" value="ECO:0007669"/>
    <property type="project" value="UniProtKB-KW"/>
</dbReference>
<dbReference type="Pfam" id="PF03553">
    <property type="entry name" value="Na_H_antiporter"/>
    <property type="match status" value="1"/>
</dbReference>
<feature type="transmembrane region" description="Helical" evidence="9">
    <location>
        <begin position="335"/>
        <end position="356"/>
    </location>
</feature>
<reference evidence="11 12" key="1">
    <citation type="submission" date="2014-04" db="EMBL/GenBank/DDBJ databases">
        <title>Draft Genome Sequence of Synergistes jonesii.</title>
        <authorList>
            <person name="Coil D.A."/>
            <person name="Eisen J.A."/>
            <person name="Holland-Moritz H.E."/>
        </authorList>
    </citation>
    <scope>NUCLEOTIDE SEQUENCE [LARGE SCALE GENOMIC DNA]</scope>
    <source>
        <strain evidence="11 12">78-1</strain>
    </source>
</reference>
<proteinExistence type="inferred from homology"/>
<gene>
    <name evidence="11" type="ORF">EH55_00160</name>
</gene>
<dbReference type="NCBIfam" id="TIGR00931">
    <property type="entry name" value="antiport_nhaC"/>
    <property type="match status" value="1"/>
</dbReference>
<feature type="transmembrane region" description="Helical" evidence="9">
    <location>
        <begin position="455"/>
        <end position="473"/>
    </location>
</feature>
<comment type="caution">
    <text evidence="11">The sequence shown here is derived from an EMBL/GenBank/DDBJ whole genome shotgun (WGS) entry which is preliminary data.</text>
</comment>
<keyword evidence="3" id="KW-0050">Antiport</keyword>
<evidence type="ECO:0000313" key="12">
    <source>
        <dbReference type="Proteomes" id="UP000027665"/>
    </source>
</evidence>
<keyword evidence="5 9" id="KW-0812">Transmembrane</keyword>
<evidence type="ECO:0000256" key="1">
    <source>
        <dbReference type="ARBA" id="ARBA00004651"/>
    </source>
</evidence>
<protein>
    <recommendedName>
        <fullName evidence="10">Na+/H+ antiporter NhaC-like C-terminal domain-containing protein</fullName>
    </recommendedName>
</protein>
<feature type="transmembrane region" description="Helical" evidence="9">
    <location>
        <begin position="248"/>
        <end position="267"/>
    </location>
</feature>
<feature type="domain" description="Na+/H+ antiporter NhaC-like C-terminal" evidence="10">
    <location>
        <begin position="168"/>
        <end position="469"/>
    </location>
</feature>
<dbReference type="eggNOG" id="COG1757">
    <property type="taxonomic scope" value="Bacteria"/>
</dbReference>
<comment type="subcellular location">
    <subcellularLocation>
        <location evidence="1">Cell membrane</location>
        <topology evidence="1">Multi-pass membrane protein</topology>
    </subcellularLocation>
</comment>
<keyword evidence="2" id="KW-0813">Transport</keyword>
<dbReference type="PANTHER" id="PTHR33451">
    <property type="entry name" value="MALATE-2H(+)/NA(+)-LACTATE ANTIPORTER"/>
    <property type="match status" value="1"/>
</dbReference>
<feature type="transmembrane region" description="Helical" evidence="9">
    <location>
        <begin position="21"/>
        <end position="38"/>
    </location>
</feature>